<dbReference type="NCBIfam" id="TIGR00696">
    <property type="entry name" value="wecG_tagA_cpsF"/>
    <property type="match status" value="1"/>
</dbReference>
<dbReference type="EMBL" id="JAFIRA010000012">
    <property type="protein sequence ID" value="MCJ2542591.1"/>
    <property type="molecule type" value="Genomic_DNA"/>
</dbReference>
<proteinExistence type="predicted"/>
<reference evidence="3" key="1">
    <citation type="submission" date="2021-02" db="EMBL/GenBank/DDBJ databases">
        <title>The CRISPR/cas machinery reduction and long-range gene transfer in the hot spring cyanobacterium Synechococcus.</title>
        <authorList>
            <person name="Dvorak P."/>
            <person name="Jahodarova E."/>
            <person name="Hasler P."/>
            <person name="Poulickova A."/>
        </authorList>
    </citation>
    <scope>NUCLEOTIDE SEQUENCE</scope>
    <source>
        <strain evidence="3">Rupite</strain>
    </source>
</reference>
<sequence length="249" mass="28381">MPLTTDSILGVQLHIPLPEANLQSYAAWIEARIDDGQGAQVITCNPEMIMLAHQNPHFAQVLKAAELVIPDGAGVVWALRRQGVTVQRVPGIELAETLIQVAAERGWRLALVGGKPEVNAAAIQSWQAQFPQLCLWGSHGYFSPEQEAQVLQALRSFQPQLVLVGLGSPRQELWIQAQRRLLPEAIWIGIGGSFDIWAGKKERAPRWWRDHQLEWLYRLYQEPWRWRRMLALPRFAWRVLRDPSSRKTP</sequence>
<name>A0ABT0CA08_THEVL</name>
<keyword evidence="1" id="KW-0328">Glycosyltransferase</keyword>
<dbReference type="Pfam" id="PF03808">
    <property type="entry name" value="Glyco_tran_WecG"/>
    <property type="match status" value="1"/>
</dbReference>
<gene>
    <name evidence="3" type="ORF">JX360_06675</name>
</gene>
<dbReference type="CDD" id="cd06533">
    <property type="entry name" value="Glyco_transf_WecG_TagA"/>
    <property type="match status" value="1"/>
</dbReference>
<dbReference type="PANTHER" id="PTHR34136">
    <property type="match status" value="1"/>
</dbReference>
<keyword evidence="4" id="KW-1185">Reference proteome</keyword>
<evidence type="ECO:0000313" key="3">
    <source>
        <dbReference type="EMBL" id="MCJ2542591.1"/>
    </source>
</evidence>
<protein>
    <submittedName>
        <fullName evidence="3">WecB/TagA/CpsF family glycosyltransferase</fullName>
    </submittedName>
</protein>
<evidence type="ECO:0000256" key="1">
    <source>
        <dbReference type="ARBA" id="ARBA00022676"/>
    </source>
</evidence>
<dbReference type="PANTHER" id="PTHR34136:SF1">
    <property type="entry name" value="UDP-N-ACETYL-D-MANNOSAMINURONIC ACID TRANSFERASE"/>
    <property type="match status" value="1"/>
</dbReference>
<evidence type="ECO:0000256" key="2">
    <source>
        <dbReference type="ARBA" id="ARBA00022679"/>
    </source>
</evidence>
<keyword evidence="2" id="KW-0808">Transferase</keyword>
<dbReference type="Proteomes" id="UP000830835">
    <property type="component" value="Unassembled WGS sequence"/>
</dbReference>
<dbReference type="InterPro" id="IPR004629">
    <property type="entry name" value="WecG_TagA_CpsF"/>
</dbReference>
<evidence type="ECO:0000313" key="4">
    <source>
        <dbReference type="Proteomes" id="UP000830835"/>
    </source>
</evidence>
<accession>A0ABT0CA08</accession>
<organism evidence="3 4">
    <name type="scientific">Thermostichus vulcanus str. 'Rupite'</name>
    <dbReference type="NCBI Taxonomy" id="2813851"/>
    <lineage>
        <taxon>Bacteria</taxon>
        <taxon>Bacillati</taxon>
        <taxon>Cyanobacteriota</taxon>
        <taxon>Cyanophyceae</taxon>
        <taxon>Thermostichales</taxon>
        <taxon>Thermostichaceae</taxon>
        <taxon>Thermostichus</taxon>
    </lineage>
</organism>
<comment type="caution">
    <text evidence="3">The sequence shown here is derived from an EMBL/GenBank/DDBJ whole genome shotgun (WGS) entry which is preliminary data.</text>
</comment>